<name>A0ABW8U5X9_9GAMM</name>
<gene>
    <name evidence="1" type="ORF">ACJHVH_02785</name>
</gene>
<organism evidence="1 2">
    <name type="scientific">Moraxella oculi</name>
    <dbReference type="NCBI Taxonomy" id="2940516"/>
    <lineage>
        <taxon>Bacteria</taxon>
        <taxon>Pseudomonadati</taxon>
        <taxon>Pseudomonadota</taxon>
        <taxon>Gammaproteobacteria</taxon>
        <taxon>Moraxellales</taxon>
        <taxon>Moraxellaceae</taxon>
        <taxon>Moraxella</taxon>
    </lineage>
</organism>
<reference evidence="1 2" key="1">
    <citation type="submission" date="2024-11" db="EMBL/GenBank/DDBJ databases">
        <title>First Report of Moraxella oculi in Brazil in an Infectious Bovine Keratoconjunctivitis Outbreak.</title>
        <authorList>
            <person name="Carvalho C.V."/>
            <person name="Domingues R."/>
            <person name="Coutinho C."/>
            <person name="Honorio N.T.B.S."/>
            <person name="Faza D.R.L.R."/>
            <person name="Carvalho W.A."/>
            <person name="Machado A.B.F."/>
            <person name="Martins M.F."/>
            <person name="Gaspar E.B."/>
        </authorList>
    </citation>
    <scope>NUCLEOTIDE SEQUENCE [LARGE SCALE GENOMIC DNA]</scope>
    <source>
        <strain evidence="1 2">2117LE</strain>
    </source>
</reference>
<sequence length="97" mass="11344">MGLVASKIQKKFLDAKDITPTIDYNYIDLLNSRLIDIFYRIDNVVCPKIKSNDIKFFCQKNILDSFEKIKQNDIIAKLNNQGRRPEKVYFLGFVVLL</sequence>
<proteinExistence type="predicted"/>
<protein>
    <submittedName>
        <fullName evidence="1">Uncharacterized protein</fullName>
    </submittedName>
</protein>
<accession>A0ABW8U5X9</accession>
<evidence type="ECO:0000313" key="2">
    <source>
        <dbReference type="Proteomes" id="UP001624684"/>
    </source>
</evidence>
<evidence type="ECO:0000313" key="1">
    <source>
        <dbReference type="EMBL" id="MFL1731930.1"/>
    </source>
</evidence>
<comment type="caution">
    <text evidence="1">The sequence shown here is derived from an EMBL/GenBank/DDBJ whole genome shotgun (WGS) entry which is preliminary data.</text>
</comment>
<dbReference type="Proteomes" id="UP001624684">
    <property type="component" value="Unassembled WGS sequence"/>
</dbReference>
<keyword evidence="2" id="KW-1185">Reference proteome</keyword>
<dbReference type="EMBL" id="JBJJXE010000002">
    <property type="protein sequence ID" value="MFL1731930.1"/>
    <property type="molecule type" value="Genomic_DNA"/>
</dbReference>
<dbReference type="RefSeq" id="WP_407068684.1">
    <property type="nucleotide sequence ID" value="NZ_JBJJXE010000002.1"/>
</dbReference>